<dbReference type="InterPro" id="IPR011990">
    <property type="entry name" value="TPR-like_helical_dom_sf"/>
</dbReference>
<keyword evidence="1" id="KW-0677">Repeat</keyword>
<dbReference type="Gene3D" id="1.25.40.10">
    <property type="entry name" value="Tetratricopeptide repeat domain"/>
    <property type="match status" value="1"/>
</dbReference>
<accession>A0A6I2TU00</accession>
<organism evidence="2 3">
    <name type="scientific">Segatella copri</name>
    <dbReference type="NCBI Taxonomy" id="165179"/>
    <lineage>
        <taxon>Bacteria</taxon>
        <taxon>Pseudomonadati</taxon>
        <taxon>Bacteroidota</taxon>
        <taxon>Bacteroidia</taxon>
        <taxon>Bacteroidales</taxon>
        <taxon>Prevotellaceae</taxon>
        <taxon>Segatella</taxon>
    </lineage>
</organism>
<dbReference type="AlphaFoldDB" id="A0A6I2TU00"/>
<evidence type="ECO:0000313" key="3">
    <source>
        <dbReference type="Proteomes" id="UP000450161"/>
    </source>
</evidence>
<dbReference type="EMBL" id="VUNF01000004">
    <property type="protein sequence ID" value="MST76835.1"/>
    <property type="molecule type" value="Genomic_DNA"/>
</dbReference>
<comment type="caution">
    <text evidence="2">The sequence shown here is derived from an EMBL/GenBank/DDBJ whole genome shotgun (WGS) entry which is preliminary data.</text>
</comment>
<reference evidence="2 3" key="1">
    <citation type="submission" date="2019-08" db="EMBL/GenBank/DDBJ databases">
        <title>In-depth cultivation of the pig gut microbiome towards novel bacterial diversity and tailored functional studies.</title>
        <authorList>
            <person name="Wylensek D."/>
            <person name="Hitch T.C.A."/>
            <person name="Clavel T."/>
        </authorList>
    </citation>
    <scope>NUCLEOTIDE SEQUENCE [LARGE SCALE GENOMIC DNA]</scope>
    <source>
        <strain evidence="2 3">LKV-178-WT-2C</strain>
    </source>
</reference>
<proteinExistence type="predicted"/>
<name>A0A6I2TU00_9BACT</name>
<dbReference type="RefSeq" id="WP_154480456.1">
    <property type="nucleotide sequence ID" value="NZ_VUNF01000004.1"/>
</dbReference>
<sequence length="213" mass="24392">MSTNIILEIPTPNEWMRICRSQLGYYFPKHYSDNKDNIEKNWNALVQSANNGSKLDQALLAKWLLDQDRDEEAVPYMIMVHNKMDFYFDYDLGEFYEYGEAGLPKDLGIALKLYSNPAVLCEDVPSMIKLGQFYEEGLGTPIDMKEAMLWYKEAFDKGDELAGLTIGIRYAQGYHGLKKNKKKALALLKQAAKSSDPEIADIASEWLANKKNW</sequence>
<gene>
    <name evidence="2" type="ORF">FYJ72_03840</name>
</gene>
<dbReference type="SUPFAM" id="SSF81901">
    <property type="entry name" value="HCP-like"/>
    <property type="match status" value="1"/>
</dbReference>
<dbReference type="Pfam" id="PF08238">
    <property type="entry name" value="Sel1"/>
    <property type="match status" value="3"/>
</dbReference>
<dbReference type="Proteomes" id="UP000450161">
    <property type="component" value="Unassembled WGS sequence"/>
</dbReference>
<protein>
    <submittedName>
        <fullName evidence="2">Sel1 repeat family protein</fullName>
    </submittedName>
</protein>
<evidence type="ECO:0000313" key="2">
    <source>
        <dbReference type="EMBL" id="MST76835.1"/>
    </source>
</evidence>
<dbReference type="InterPro" id="IPR051726">
    <property type="entry name" value="Chitin_Synth_Reg"/>
</dbReference>
<dbReference type="PANTHER" id="PTHR46430">
    <property type="entry name" value="PROTEIN SKT5-RELATED"/>
    <property type="match status" value="1"/>
</dbReference>
<dbReference type="InterPro" id="IPR006597">
    <property type="entry name" value="Sel1-like"/>
</dbReference>
<evidence type="ECO:0000256" key="1">
    <source>
        <dbReference type="ARBA" id="ARBA00022737"/>
    </source>
</evidence>
<dbReference type="SMART" id="SM00671">
    <property type="entry name" value="SEL1"/>
    <property type="match status" value="3"/>
</dbReference>